<keyword evidence="1" id="KW-0732">Signal</keyword>
<gene>
    <name evidence="2" type="ORF">AMTR_s00009p00254330</name>
</gene>
<dbReference type="PANTHER" id="PTHR33649:SF2">
    <property type="entry name" value="PAR1 PROTEIN"/>
    <property type="match status" value="1"/>
</dbReference>
<name>W1NHW7_AMBTC</name>
<accession>W1NHW7</accession>
<dbReference type="eggNOG" id="ENOG502R0KN">
    <property type="taxonomic scope" value="Eukaryota"/>
</dbReference>
<dbReference type="Proteomes" id="UP000017836">
    <property type="component" value="Unassembled WGS sequence"/>
</dbReference>
<organism evidence="2 3">
    <name type="scientific">Amborella trichopoda</name>
    <dbReference type="NCBI Taxonomy" id="13333"/>
    <lineage>
        <taxon>Eukaryota</taxon>
        <taxon>Viridiplantae</taxon>
        <taxon>Streptophyta</taxon>
        <taxon>Embryophyta</taxon>
        <taxon>Tracheophyta</taxon>
        <taxon>Spermatophyta</taxon>
        <taxon>Magnoliopsida</taxon>
        <taxon>Amborellales</taxon>
        <taxon>Amborellaceae</taxon>
        <taxon>Amborella</taxon>
    </lineage>
</organism>
<dbReference type="KEGG" id="atr:18422894"/>
<sequence>MAFYAALRTSVAMLMMLVVTIQHTSATAKIVCEQLHKDKCAFSVSSSGTRCVLEQRMTHSTSTEYECKASEIAAAHLSNWIETDKCLEACGLNRNMVGISSDFLLEPQFVKKLCATQCYHGCPNILNLYFNLAAGEGVYLPKLCEAQRASSRRAMAEIRSSGLAAAPEASIPAEIQGALPPLPSSS</sequence>
<evidence type="ECO:0008006" key="4">
    <source>
        <dbReference type="Google" id="ProtNLM"/>
    </source>
</evidence>
<feature type="chain" id="PRO_5004806593" description="PAR1 protein" evidence="1">
    <location>
        <begin position="29"/>
        <end position="186"/>
    </location>
</feature>
<dbReference type="PANTHER" id="PTHR33649">
    <property type="entry name" value="PAR1 PROTEIN"/>
    <property type="match status" value="1"/>
</dbReference>
<dbReference type="AlphaFoldDB" id="W1NHW7"/>
<dbReference type="Pfam" id="PF06521">
    <property type="entry name" value="PAR1"/>
    <property type="match status" value="1"/>
</dbReference>
<feature type="signal peptide" evidence="1">
    <location>
        <begin position="1"/>
        <end position="28"/>
    </location>
</feature>
<dbReference type="EMBL" id="KI397501">
    <property type="protein sequence ID" value="ERM95083.1"/>
    <property type="molecule type" value="Genomic_DNA"/>
</dbReference>
<evidence type="ECO:0000313" key="2">
    <source>
        <dbReference type="EMBL" id="ERM95083.1"/>
    </source>
</evidence>
<proteinExistence type="predicted"/>
<dbReference type="OrthoDB" id="772928at2759"/>
<protein>
    <recommendedName>
        <fullName evidence="4">PAR1 protein</fullName>
    </recommendedName>
</protein>
<dbReference type="HOGENOM" id="CLU_101177_0_0_1"/>
<dbReference type="Gramene" id="ERM95083">
    <property type="protein sequence ID" value="ERM95083"/>
    <property type="gene ID" value="AMTR_s00009p00254330"/>
</dbReference>
<keyword evidence="3" id="KW-1185">Reference proteome</keyword>
<reference evidence="3" key="1">
    <citation type="journal article" date="2013" name="Science">
        <title>The Amborella genome and the evolution of flowering plants.</title>
        <authorList>
            <consortium name="Amborella Genome Project"/>
        </authorList>
    </citation>
    <scope>NUCLEOTIDE SEQUENCE [LARGE SCALE GENOMIC DNA]</scope>
</reference>
<dbReference type="InterPro" id="IPR009489">
    <property type="entry name" value="PAR1"/>
</dbReference>
<evidence type="ECO:0000313" key="3">
    <source>
        <dbReference type="Proteomes" id="UP000017836"/>
    </source>
</evidence>
<evidence type="ECO:0000256" key="1">
    <source>
        <dbReference type="SAM" id="SignalP"/>
    </source>
</evidence>
<dbReference type="STRING" id="13333.W1NHW7"/>
<dbReference type="OMA" id="YECKASE"/>